<evidence type="ECO:0000256" key="6">
    <source>
        <dbReference type="RuleBase" id="RU003945"/>
    </source>
</evidence>
<dbReference type="GO" id="GO:0010027">
    <property type="term" value="P:thylakoid membrane organization"/>
    <property type="evidence" value="ECO:0007669"/>
    <property type="project" value="TreeGrafter"/>
</dbReference>
<dbReference type="GO" id="GO:0051205">
    <property type="term" value="P:protein insertion into membrane"/>
    <property type="evidence" value="ECO:0007669"/>
    <property type="project" value="TreeGrafter"/>
</dbReference>
<feature type="transmembrane region" description="Helical" evidence="7">
    <location>
        <begin position="314"/>
        <end position="336"/>
    </location>
</feature>
<feature type="domain" description="Membrane insertase YidC/Oxa/ALB C-terminal" evidence="8">
    <location>
        <begin position="141"/>
        <end position="349"/>
    </location>
</feature>
<dbReference type="GO" id="GO:0032977">
    <property type="term" value="F:membrane insertase activity"/>
    <property type="evidence" value="ECO:0007669"/>
    <property type="project" value="InterPro"/>
</dbReference>
<dbReference type="Pfam" id="PF02096">
    <property type="entry name" value="60KD_IMP"/>
    <property type="match status" value="1"/>
</dbReference>
<dbReference type="GO" id="GO:0009535">
    <property type="term" value="C:chloroplast thylakoid membrane"/>
    <property type="evidence" value="ECO:0007669"/>
    <property type="project" value="TreeGrafter"/>
</dbReference>
<protein>
    <recommendedName>
        <fullName evidence="8">Membrane insertase YidC/Oxa/ALB C-terminal domain-containing protein</fullName>
    </recommendedName>
</protein>
<evidence type="ECO:0000256" key="3">
    <source>
        <dbReference type="ARBA" id="ARBA00022692"/>
    </source>
</evidence>
<gene>
    <name evidence="9" type="ORF">OMED0930_LOCUS1734</name>
</gene>
<dbReference type="EMBL" id="HBFO01002493">
    <property type="protein sequence ID" value="CAD8810640.1"/>
    <property type="molecule type" value="Transcribed_RNA"/>
</dbReference>
<comment type="similarity">
    <text evidence="2">Belongs to the OXA1/ALB3/YidC (TC 2.A.9.2) family.</text>
</comment>
<dbReference type="InterPro" id="IPR001708">
    <property type="entry name" value="YidC/ALB3/OXA1/COX18"/>
</dbReference>
<reference evidence="9" key="1">
    <citation type="submission" date="2021-01" db="EMBL/GenBank/DDBJ databases">
        <authorList>
            <person name="Corre E."/>
            <person name="Pelletier E."/>
            <person name="Niang G."/>
            <person name="Scheremetjew M."/>
            <person name="Finn R."/>
            <person name="Kale V."/>
            <person name="Holt S."/>
            <person name="Cochrane G."/>
            <person name="Meng A."/>
            <person name="Brown T."/>
            <person name="Cohen L."/>
        </authorList>
    </citation>
    <scope>NUCLEOTIDE SEQUENCE</scope>
    <source>
        <strain evidence="9">Clade-D-RCC1621</strain>
    </source>
</reference>
<dbReference type="AlphaFoldDB" id="A0A7S0WBI7"/>
<sequence>MRVGARGRVRGMTVGALSGADAVALADAARDAWGIFEISDAGAVMDAASALANASGGVDVGEVVASSSGGVDVGAMVDGAALKDAMDAVMADERAAKIASGEIVVPQRMEGWLAPVSDALEDLLFAIQGQLKSMGVPYSTGNAIIILTILVKAVTFPLTKDQVVSSLNMKNLQPQIKLIREKYEDDSERMNVEINRLYEENNVNPLAGCGPLLLTFPVLAGLYRAFNNAGIDGAFDEAWFFLPSLAGPTDARDLSWLLPLDSDFAPPIGWHDASLYLIFPILTTISQFVSMEVLKPAEEESTDEMKNQSVLLKLLPFFIGYISLTVPAGLALYWFWNNVFTSSIQVFLRNGGAVATVEAPDNIALKIPLGCVVIPEGAEFLAADEEYTGPSIIWDEEWLAKWQAEQAANAPAEAAQDAMAAGMSEEDAKAMEEALRTRLPRKKNIAERNLATETELKSIIKDFKARGEDPETIQVLERGLVALREYKAELKAKASESEAAAAK</sequence>
<dbReference type="NCBIfam" id="TIGR03592">
    <property type="entry name" value="yidC_oxa1_cterm"/>
    <property type="match status" value="1"/>
</dbReference>
<accession>A0A7S0WBI7</accession>
<evidence type="ECO:0000256" key="1">
    <source>
        <dbReference type="ARBA" id="ARBA00004141"/>
    </source>
</evidence>
<evidence type="ECO:0000256" key="2">
    <source>
        <dbReference type="ARBA" id="ARBA00010583"/>
    </source>
</evidence>
<keyword evidence="5 7" id="KW-0472">Membrane</keyword>
<dbReference type="PANTHER" id="PTHR12428:SF14">
    <property type="entry name" value="ALBINO3-LIKE PROTEIN 1, CHLOROPLASTIC"/>
    <property type="match status" value="1"/>
</dbReference>
<dbReference type="PANTHER" id="PTHR12428">
    <property type="entry name" value="OXA1"/>
    <property type="match status" value="1"/>
</dbReference>
<dbReference type="GO" id="GO:0072598">
    <property type="term" value="P:protein localization to chloroplast"/>
    <property type="evidence" value="ECO:0007669"/>
    <property type="project" value="TreeGrafter"/>
</dbReference>
<organism evidence="9">
    <name type="scientific">Ostreococcus mediterraneus</name>
    <dbReference type="NCBI Taxonomy" id="1486918"/>
    <lineage>
        <taxon>Eukaryota</taxon>
        <taxon>Viridiplantae</taxon>
        <taxon>Chlorophyta</taxon>
        <taxon>Mamiellophyceae</taxon>
        <taxon>Mamiellales</taxon>
        <taxon>Bathycoccaceae</taxon>
        <taxon>Ostreococcus</taxon>
    </lineage>
</organism>
<evidence type="ECO:0000256" key="4">
    <source>
        <dbReference type="ARBA" id="ARBA00022989"/>
    </source>
</evidence>
<comment type="subcellular location">
    <subcellularLocation>
        <location evidence="1 6">Membrane</location>
        <topology evidence="1 6">Multi-pass membrane protein</topology>
    </subcellularLocation>
</comment>
<dbReference type="InterPro" id="IPR047196">
    <property type="entry name" value="YidC_ALB_C"/>
</dbReference>
<evidence type="ECO:0000259" key="8">
    <source>
        <dbReference type="Pfam" id="PF02096"/>
    </source>
</evidence>
<name>A0A7S0WBI7_9CHLO</name>
<keyword evidence="3 6" id="KW-0812">Transmembrane</keyword>
<dbReference type="InterPro" id="IPR028055">
    <property type="entry name" value="YidC/Oxa/ALB_C"/>
</dbReference>
<dbReference type="CDD" id="cd20070">
    <property type="entry name" value="5TM_YidC_Alb3"/>
    <property type="match status" value="1"/>
</dbReference>
<proteinExistence type="inferred from homology"/>
<evidence type="ECO:0000256" key="5">
    <source>
        <dbReference type="ARBA" id="ARBA00023136"/>
    </source>
</evidence>
<comment type="similarity">
    <text evidence="6">Belongs to the OXA1/ALB3/YidC family.</text>
</comment>
<evidence type="ECO:0000313" key="9">
    <source>
        <dbReference type="EMBL" id="CAD8810640.1"/>
    </source>
</evidence>
<keyword evidence="4 7" id="KW-1133">Transmembrane helix</keyword>
<evidence type="ECO:0000256" key="7">
    <source>
        <dbReference type="SAM" id="Phobius"/>
    </source>
</evidence>